<feature type="region of interest" description="Disordered" evidence="6">
    <location>
        <begin position="278"/>
        <end position="302"/>
    </location>
</feature>
<feature type="transmembrane region" description="Helical" evidence="7">
    <location>
        <begin position="220"/>
        <end position="241"/>
    </location>
</feature>
<evidence type="ECO:0000256" key="2">
    <source>
        <dbReference type="ARBA" id="ARBA00006565"/>
    </source>
</evidence>
<dbReference type="PANTHER" id="PTHR21324">
    <property type="entry name" value="FASTING-INDUCIBLE INTEGRAL MEMBRANE PROTEIN TM6P1-RELATED"/>
    <property type="match status" value="1"/>
</dbReference>
<gene>
    <name evidence="9" type="ORF">DdX_05927</name>
</gene>
<dbReference type="GO" id="GO:0012505">
    <property type="term" value="C:endomembrane system"/>
    <property type="evidence" value="ECO:0007669"/>
    <property type="project" value="UniProtKB-SubCell"/>
</dbReference>
<protein>
    <submittedName>
        <fullName evidence="9">Frag1/DRAM/Sfk1 family domain-containing protein</fullName>
    </submittedName>
</protein>
<evidence type="ECO:0000256" key="4">
    <source>
        <dbReference type="ARBA" id="ARBA00022989"/>
    </source>
</evidence>
<reference evidence="9" key="1">
    <citation type="submission" date="2022-01" db="EMBL/GenBank/DDBJ databases">
        <title>Genome Sequence Resource for Two Populations of Ditylenchus destructor, the Migratory Endoparasitic Phytonematode.</title>
        <authorList>
            <person name="Zhang H."/>
            <person name="Lin R."/>
            <person name="Xie B."/>
        </authorList>
    </citation>
    <scope>NUCLEOTIDE SEQUENCE</scope>
    <source>
        <strain evidence="9">BazhouSP</strain>
    </source>
</reference>
<feature type="domain" description="CWH43-like N-terminal" evidence="8">
    <location>
        <begin position="6"/>
        <end position="238"/>
    </location>
</feature>
<dbReference type="InterPro" id="IPR019402">
    <property type="entry name" value="CWH43_N"/>
</dbReference>
<comment type="caution">
    <text evidence="9">The sequence shown here is derived from an EMBL/GenBank/DDBJ whole genome shotgun (WGS) entry which is preliminary data.</text>
</comment>
<sequence length="370" mass="41636">MGLTKVWMFPLCAFLFTISAFVLSYIIAQRNGHVESILPYISDSGTAPPESCIFAQLLNLAALFIAITVYLRHRQIVEFYWHRLKKEGRWRNASCVILWIGYASALGVSIVGNFQENKVVKPVHYAGALLAFGCGLIYTWAQTILSYLMCPKLAEPIVFYIRVILCTCSTVFFVTMIVFGTIFGHPLNNDKNKNDTCPCMLTNRIYKNQHGHMLATISEWLLAFCFQLYILSFALELRFAYVHAPKLRLLAFYSNGKMNHITSENGFECFGKSNDNNTSHGNYKEETDSAQTNGLSIKNNSAGALAPNESQISEHNANNDQLIKDSIQRRNSQGMDSGVSFSAMADDSHEEEIGPKNAEDRNPDVFYVRI</sequence>
<evidence type="ECO:0000256" key="5">
    <source>
        <dbReference type="ARBA" id="ARBA00023136"/>
    </source>
</evidence>
<feature type="transmembrane region" description="Helical" evidence="7">
    <location>
        <begin position="52"/>
        <end position="71"/>
    </location>
</feature>
<feature type="transmembrane region" description="Helical" evidence="7">
    <location>
        <begin position="92"/>
        <end position="111"/>
    </location>
</feature>
<comment type="similarity">
    <text evidence="2">Belongs to the DRAM/TMEM150 family.</text>
</comment>
<keyword evidence="5 7" id="KW-0472">Membrane</keyword>
<keyword evidence="4 7" id="KW-1133">Transmembrane helix</keyword>
<keyword evidence="3 7" id="KW-0812">Transmembrane</keyword>
<evidence type="ECO:0000256" key="1">
    <source>
        <dbReference type="ARBA" id="ARBA00004127"/>
    </source>
</evidence>
<feature type="compositionally biased region" description="Basic and acidic residues" evidence="6">
    <location>
        <begin position="351"/>
        <end position="363"/>
    </location>
</feature>
<comment type="subcellular location">
    <subcellularLocation>
        <location evidence="1">Endomembrane system</location>
        <topology evidence="1">Multi-pass membrane protein</topology>
    </subcellularLocation>
</comment>
<feature type="compositionally biased region" description="Polar residues" evidence="6">
    <location>
        <begin position="289"/>
        <end position="302"/>
    </location>
</feature>
<keyword evidence="10" id="KW-1185">Reference proteome</keyword>
<evidence type="ECO:0000256" key="3">
    <source>
        <dbReference type="ARBA" id="ARBA00022692"/>
    </source>
</evidence>
<proteinExistence type="inferred from homology"/>
<dbReference type="AlphaFoldDB" id="A0AAD4N5B3"/>
<evidence type="ECO:0000256" key="7">
    <source>
        <dbReference type="SAM" id="Phobius"/>
    </source>
</evidence>
<dbReference type="Pfam" id="PF10277">
    <property type="entry name" value="Frag1"/>
    <property type="match status" value="1"/>
</dbReference>
<feature type="transmembrane region" description="Helical" evidence="7">
    <location>
        <begin position="123"/>
        <end position="145"/>
    </location>
</feature>
<dbReference type="Proteomes" id="UP001201812">
    <property type="component" value="Unassembled WGS sequence"/>
</dbReference>
<evidence type="ECO:0000256" key="6">
    <source>
        <dbReference type="SAM" id="MobiDB-lite"/>
    </source>
</evidence>
<evidence type="ECO:0000313" key="10">
    <source>
        <dbReference type="Proteomes" id="UP001201812"/>
    </source>
</evidence>
<evidence type="ECO:0000313" key="9">
    <source>
        <dbReference type="EMBL" id="KAI1718818.1"/>
    </source>
</evidence>
<dbReference type="PANTHER" id="PTHR21324:SF2">
    <property type="entry name" value="EG:22E5.9 PROTEIN"/>
    <property type="match status" value="1"/>
</dbReference>
<dbReference type="EMBL" id="JAKKPZ010000007">
    <property type="protein sequence ID" value="KAI1718818.1"/>
    <property type="molecule type" value="Genomic_DNA"/>
</dbReference>
<feature type="transmembrane region" description="Helical" evidence="7">
    <location>
        <begin position="157"/>
        <end position="183"/>
    </location>
</feature>
<feature type="region of interest" description="Disordered" evidence="6">
    <location>
        <begin position="330"/>
        <end position="363"/>
    </location>
</feature>
<accession>A0AAD4N5B3</accession>
<evidence type="ECO:0000259" key="8">
    <source>
        <dbReference type="Pfam" id="PF10277"/>
    </source>
</evidence>
<name>A0AAD4N5B3_9BILA</name>
<organism evidence="9 10">
    <name type="scientific">Ditylenchus destructor</name>
    <dbReference type="NCBI Taxonomy" id="166010"/>
    <lineage>
        <taxon>Eukaryota</taxon>
        <taxon>Metazoa</taxon>
        <taxon>Ecdysozoa</taxon>
        <taxon>Nematoda</taxon>
        <taxon>Chromadorea</taxon>
        <taxon>Rhabditida</taxon>
        <taxon>Tylenchina</taxon>
        <taxon>Tylenchomorpha</taxon>
        <taxon>Sphaerularioidea</taxon>
        <taxon>Anguinidae</taxon>
        <taxon>Anguininae</taxon>
        <taxon>Ditylenchus</taxon>
    </lineage>
</organism>
<dbReference type="InterPro" id="IPR050911">
    <property type="entry name" value="DRAM/TMEM150_Autophagy_Mod"/>
</dbReference>